<proteinExistence type="predicted"/>
<protein>
    <recommendedName>
        <fullName evidence="4">Lumazine-binding protein</fullName>
    </recommendedName>
</protein>
<evidence type="ECO:0008006" key="4">
    <source>
        <dbReference type="Google" id="ProtNLM"/>
    </source>
</evidence>
<keyword evidence="1" id="KW-0472">Membrane</keyword>
<evidence type="ECO:0000313" key="2">
    <source>
        <dbReference type="EMBL" id="BBX49997.1"/>
    </source>
</evidence>
<gene>
    <name evidence="2" type="ORF">MPOR_10230</name>
</gene>
<dbReference type="RefSeq" id="WP_163672811.1">
    <property type="nucleotide sequence ID" value="NZ_AP022570.1"/>
</dbReference>
<evidence type="ECO:0000313" key="3">
    <source>
        <dbReference type="Proteomes" id="UP000466785"/>
    </source>
</evidence>
<dbReference type="AlphaFoldDB" id="A0A6N4V8D4"/>
<keyword evidence="3" id="KW-1185">Reference proteome</keyword>
<dbReference type="Proteomes" id="UP000466785">
    <property type="component" value="Chromosome"/>
</dbReference>
<dbReference type="EMBL" id="AP022570">
    <property type="protein sequence ID" value="BBX49997.1"/>
    <property type="molecule type" value="Genomic_DNA"/>
</dbReference>
<accession>A0A6N4V8D4</accession>
<evidence type="ECO:0000256" key="1">
    <source>
        <dbReference type="SAM" id="Phobius"/>
    </source>
</evidence>
<dbReference type="InterPro" id="IPR032710">
    <property type="entry name" value="NTF2-like_dom_sf"/>
</dbReference>
<dbReference type="KEGG" id="mpof:MPOR_10230"/>
<name>A0A6N4V8D4_9MYCO</name>
<keyword evidence="1" id="KW-1133">Transmembrane helix</keyword>
<organism evidence="2 3">
    <name type="scientific">Mycolicibacterium poriferae</name>
    <dbReference type="NCBI Taxonomy" id="39694"/>
    <lineage>
        <taxon>Bacteria</taxon>
        <taxon>Bacillati</taxon>
        <taxon>Actinomycetota</taxon>
        <taxon>Actinomycetes</taxon>
        <taxon>Mycobacteriales</taxon>
        <taxon>Mycobacteriaceae</taxon>
        <taxon>Mycolicibacterium</taxon>
    </lineage>
</organism>
<sequence length="147" mass="16196">MSEPEDSSTGSSVGPFLGALTIIVAVVIAIWLFNVFSSDELTDDQQIARAVSAQNAALQQRNYAEFLVYTCAEEWGEESEILDQQRDSVAQRGERIVERVAGVNVDGDQATAEVTYYFDKDSDAKEAVQVDLVRREGVWKVCSTGPR</sequence>
<feature type="transmembrane region" description="Helical" evidence="1">
    <location>
        <begin position="12"/>
        <end position="33"/>
    </location>
</feature>
<dbReference type="SUPFAM" id="SSF54427">
    <property type="entry name" value="NTF2-like"/>
    <property type="match status" value="1"/>
</dbReference>
<keyword evidence="1" id="KW-0812">Transmembrane</keyword>
<reference evidence="2 3" key="1">
    <citation type="journal article" date="2019" name="Emerg. Microbes Infect.">
        <title>Comprehensive subspecies identification of 175 nontuberculous mycobacteria species based on 7547 genomic profiles.</title>
        <authorList>
            <person name="Matsumoto Y."/>
            <person name="Kinjo T."/>
            <person name="Motooka D."/>
            <person name="Nabeya D."/>
            <person name="Jung N."/>
            <person name="Uechi K."/>
            <person name="Horii T."/>
            <person name="Iida T."/>
            <person name="Fujita J."/>
            <person name="Nakamura S."/>
        </authorList>
    </citation>
    <scope>NUCLEOTIDE SEQUENCE [LARGE SCALE GENOMIC DNA]</scope>
    <source>
        <strain evidence="2 3">JCM 12603</strain>
    </source>
</reference>